<evidence type="ECO:0000256" key="7">
    <source>
        <dbReference type="ARBA" id="ARBA00023274"/>
    </source>
</evidence>
<dbReference type="InterPro" id="IPR047867">
    <property type="entry name" value="Ribosomal_uL22_bac/org-type"/>
</dbReference>
<comment type="function">
    <text evidence="10 13">This protein binds specifically to 23S rRNA; its binding is stimulated by other ribosomal proteins, e.g., L4, L17, and L20. It is important during the early stages of 50S assembly. It makes multiple contacts with different domains of the 23S rRNA in the assembled 50S subunit and ribosome.</text>
</comment>
<comment type="subunit">
    <text evidence="3 10 12">Part of the 50S ribosomal subunit.</text>
</comment>
<evidence type="ECO:0000256" key="11">
    <source>
        <dbReference type="RuleBase" id="RU004005"/>
    </source>
</evidence>
<evidence type="ECO:0000256" key="4">
    <source>
        <dbReference type="ARBA" id="ARBA00022730"/>
    </source>
</evidence>
<dbReference type="GO" id="GO:0019843">
    <property type="term" value="F:rRNA binding"/>
    <property type="evidence" value="ECO:0007669"/>
    <property type="project" value="UniProtKB-UniRule"/>
</dbReference>
<keyword evidence="5 10" id="KW-0694">RNA-binding</keyword>
<dbReference type="GO" id="GO:0006412">
    <property type="term" value="P:translation"/>
    <property type="evidence" value="ECO:0007669"/>
    <property type="project" value="UniProtKB-UniRule"/>
</dbReference>
<organism evidence="15 17">
    <name type="scientific">Lancefieldella rimae</name>
    <dbReference type="NCBI Taxonomy" id="1383"/>
    <lineage>
        <taxon>Bacteria</taxon>
        <taxon>Bacillati</taxon>
        <taxon>Actinomycetota</taxon>
        <taxon>Coriobacteriia</taxon>
        <taxon>Coriobacteriales</taxon>
        <taxon>Atopobiaceae</taxon>
        <taxon>Lancefieldella</taxon>
    </lineage>
</organism>
<dbReference type="GO" id="GO:0022625">
    <property type="term" value="C:cytosolic large ribosomal subunit"/>
    <property type="evidence" value="ECO:0007669"/>
    <property type="project" value="TreeGrafter"/>
</dbReference>
<comment type="function">
    <text evidence="8">This protein binds specifically to 23S rRNA; its binding is stimulated by other ribosomal proteins, e.g. L4, L17, and L20. It is important during the early stages of 50S assembly. It makes multiple contacts with different domains of the 23S rRNA in the assembled 50S subunit and ribosome.</text>
</comment>
<comment type="function">
    <text evidence="1 10">The globular domain of the protein is located near the polypeptide exit tunnel on the outside of the subunit, while an extended beta-hairpin is found that lines the wall of the exit tunnel in the center of the 70S ribosome.</text>
</comment>
<dbReference type="InterPro" id="IPR036394">
    <property type="entry name" value="Ribosomal_uL22_sf"/>
</dbReference>
<evidence type="ECO:0000256" key="12">
    <source>
        <dbReference type="RuleBase" id="RU004006"/>
    </source>
</evidence>
<comment type="caution">
    <text evidence="15">The sequence shown here is derived from an EMBL/GenBank/DDBJ whole genome shotgun (WGS) entry which is preliminary data.</text>
</comment>
<comment type="similarity">
    <text evidence="2 10 11">Belongs to the universal ribosomal protein uL22 family.</text>
</comment>
<dbReference type="RefSeq" id="WP_003148441.1">
    <property type="nucleotide sequence ID" value="NZ_CAUOKZ010000008.1"/>
</dbReference>
<evidence type="ECO:0000313" key="14">
    <source>
        <dbReference type="EMBL" id="KRO02892.1"/>
    </source>
</evidence>
<name>A0A930W183_9ACTN</name>
<dbReference type="PANTHER" id="PTHR13501:SF8">
    <property type="entry name" value="LARGE RIBOSOMAL SUBUNIT PROTEIN UL22M"/>
    <property type="match status" value="1"/>
</dbReference>
<evidence type="ECO:0000256" key="8">
    <source>
        <dbReference type="ARBA" id="ARBA00025084"/>
    </source>
</evidence>
<proteinExistence type="inferred from homology"/>
<keyword evidence="4 10" id="KW-0699">rRNA-binding</keyword>
<evidence type="ECO:0000256" key="5">
    <source>
        <dbReference type="ARBA" id="ARBA00022884"/>
    </source>
</evidence>
<dbReference type="Pfam" id="PF00237">
    <property type="entry name" value="Ribosomal_L22"/>
    <property type="match status" value="1"/>
</dbReference>
<evidence type="ECO:0000256" key="6">
    <source>
        <dbReference type="ARBA" id="ARBA00022980"/>
    </source>
</evidence>
<dbReference type="SUPFAM" id="SSF54843">
    <property type="entry name" value="Ribosomal protein L22"/>
    <property type="match status" value="1"/>
</dbReference>
<evidence type="ECO:0000256" key="10">
    <source>
        <dbReference type="HAMAP-Rule" id="MF_01331"/>
    </source>
</evidence>
<evidence type="ECO:0000313" key="17">
    <source>
        <dbReference type="Proteomes" id="UP000698335"/>
    </source>
</evidence>
<evidence type="ECO:0000256" key="9">
    <source>
        <dbReference type="ARBA" id="ARBA00035207"/>
    </source>
</evidence>
<evidence type="ECO:0000256" key="3">
    <source>
        <dbReference type="ARBA" id="ARBA00011838"/>
    </source>
</evidence>
<reference evidence="15" key="2">
    <citation type="submission" date="2020-04" db="EMBL/GenBank/DDBJ databases">
        <title>Deep metagenomics examines the oral microbiome during advanced dental caries in children, revealing novel taxa and co-occurrences with host molecules.</title>
        <authorList>
            <person name="Baker J.L."/>
            <person name="Morton J.T."/>
            <person name="Dinis M."/>
            <person name="Alvarez R."/>
            <person name="Tran N.C."/>
            <person name="Knight R."/>
            <person name="Edlund A."/>
        </authorList>
    </citation>
    <scope>NUCLEOTIDE SEQUENCE</scope>
    <source>
        <strain evidence="15">JCVI_38_bin.5</strain>
    </source>
</reference>
<keyword evidence="16" id="KW-1185">Reference proteome</keyword>
<dbReference type="PROSITE" id="PS00464">
    <property type="entry name" value="RIBOSOMAL_L22"/>
    <property type="match status" value="1"/>
</dbReference>
<evidence type="ECO:0000256" key="13">
    <source>
        <dbReference type="RuleBase" id="RU004008"/>
    </source>
</evidence>
<dbReference type="InterPro" id="IPR005727">
    <property type="entry name" value="Ribosomal_uL22_bac/chlpt-type"/>
</dbReference>
<dbReference type="CDD" id="cd00336">
    <property type="entry name" value="Ribosomal_L22"/>
    <property type="match status" value="1"/>
</dbReference>
<dbReference type="Proteomes" id="UP000051927">
    <property type="component" value="Unassembled WGS sequence"/>
</dbReference>
<dbReference type="EMBL" id="JQCP01000001">
    <property type="protein sequence ID" value="KRO02892.1"/>
    <property type="molecule type" value="Genomic_DNA"/>
</dbReference>
<reference evidence="14 16" key="1">
    <citation type="journal article" date="2015" name="Genome Announc.">
        <title>Expanding the biotechnology potential of lactobacilli through comparative genomics of 213 strains and associated genera.</title>
        <authorList>
            <person name="Sun Z."/>
            <person name="Harris H.M."/>
            <person name="McCann A."/>
            <person name="Guo C."/>
            <person name="Argimon S."/>
            <person name="Zhang W."/>
            <person name="Yang X."/>
            <person name="Jeffery I.B."/>
            <person name="Cooney J.C."/>
            <person name="Kagawa T.F."/>
            <person name="Liu W."/>
            <person name="Song Y."/>
            <person name="Salvetti E."/>
            <person name="Wrobel A."/>
            <person name="Rasinkangas P."/>
            <person name="Parkhill J."/>
            <person name="Rea M.C."/>
            <person name="O'Sullivan O."/>
            <person name="Ritari J."/>
            <person name="Douillard F.P."/>
            <person name="Paul Ross R."/>
            <person name="Yang R."/>
            <person name="Briner A.E."/>
            <person name="Felis G.E."/>
            <person name="de Vos W.M."/>
            <person name="Barrangou R."/>
            <person name="Klaenhammer T.R."/>
            <person name="Caufield P.W."/>
            <person name="Cui Y."/>
            <person name="Zhang H."/>
            <person name="O'Toole P.W."/>
        </authorList>
    </citation>
    <scope>NUCLEOTIDE SEQUENCE [LARGE SCALE GENOMIC DNA]</scope>
    <source>
        <strain evidence="14 16">DSM 7090</strain>
    </source>
</reference>
<dbReference type="HAMAP" id="MF_01331_B">
    <property type="entry name" value="Ribosomal_uL22_B"/>
    <property type="match status" value="1"/>
</dbReference>
<dbReference type="Proteomes" id="UP000698335">
    <property type="component" value="Unassembled WGS sequence"/>
</dbReference>
<dbReference type="Gene3D" id="3.90.470.10">
    <property type="entry name" value="Ribosomal protein L22/L17"/>
    <property type="match status" value="1"/>
</dbReference>
<dbReference type="EMBL" id="JABZGW010000175">
    <property type="protein sequence ID" value="MBF4807943.1"/>
    <property type="molecule type" value="Genomic_DNA"/>
</dbReference>
<dbReference type="PANTHER" id="PTHR13501">
    <property type="entry name" value="CHLOROPLAST 50S RIBOSOMAL PROTEIN L22-RELATED"/>
    <property type="match status" value="1"/>
</dbReference>
<protein>
    <recommendedName>
        <fullName evidence="9 10">Large ribosomal subunit protein uL22</fullName>
    </recommendedName>
</protein>
<dbReference type="AlphaFoldDB" id="A0A930W183"/>
<evidence type="ECO:0000313" key="15">
    <source>
        <dbReference type="EMBL" id="MBF4807943.1"/>
    </source>
</evidence>
<dbReference type="InterPro" id="IPR001063">
    <property type="entry name" value="Ribosomal_uL22"/>
</dbReference>
<evidence type="ECO:0000313" key="16">
    <source>
        <dbReference type="Proteomes" id="UP000051927"/>
    </source>
</evidence>
<evidence type="ECO:0000256" key="1">
    <source>
        <dbReference type="ARBA" id="ARBA00003478"/>
    </source>
</evidence>
<evidence type="ECO:0000256" key="2">
    <source>
        <dbReference type="ARBA" id="ARBA00009451"/>
    </source>
</evidence>
<dbReference type="GeneID" id="84904281"/>
<keyword evidence="6 10" id="KW-0689">Ribosomal protein</keyword>
<keyword evidence="7 10" id="KW-0687">Ribonucleoprotein</keyword>
<dbReference type="InterPro" id="IPR018260">
    <property type="entry name" value="Ribosomal_uL22_CS"/>
</dbReference>
<sequence length="120" mass="13291">MAKNTDSLEVRATAKYVRVAPRKARTVIALVRGKSVEKALEILQFSTRAAAVDIAKVLRSAVANAEYNNHLHARDLVVKYAYVDEGPTLKRIRPRAKGSASRINKRMSHITVVVAPRKEA</sequence>
<gene>
    <name evidence="10 15" type="primary">rplV</name>
    <name evidence="15" type="ORF">HXK26_04535</name>
    <name evidence="14" type="ORF">IV60_GL000062</name>
</gene>
<dbReference type="GO" id="GO:0003735">
    <property type="term" value="F:structural constituent of ribosome"/>
    <property type="evidence" value="ECO:0007669"/>
    <property type="project" value="InterPro"/>
</dbReference>
<dbReference type="OrthoDB" id="9805969at2"/>
<dbReference type="NCBIfam" id="TIGR01044">
    <property type="entry name" value="rplV_bact"/>
    <property type="match status" value="1"/>
</dbReference>
<accession>A0A930W183</accession>